<comment type="caution">
    <text evidence="3">The sequence shown here is derived from an EMBL/GenBank/DDBJ whole genome shotgun (WGS) entry which is preliminary data.</text>
</comment>
<dbReference type="PANTHER" id="PTHR43649">
    <property type="entry name" value="ARABINOSE-BINDING PROTEIN-RELATED"/>
    <property type="match status" value="1"/>
</dbReference>
<evidence type="ECO:0000256" key="1">
    <source>
        <dbReference type="ARBA" id="ARBA00004418"/>
    </source>
</evidence>
<accession>A0ABT3ZR25</accession>
<dbReference type="InterPro" id="IPR006059">
    <property type="entry name" value="SBP"/>
</dbReference>
<proteinExistence type="inferred from homology"/>
<evidence type="ECO:0000256" key="2">
    <source>
        <dbReference type="ARBA" id="ARBA00008520"/>
    </source>
</evidence>
<sequence length="466" mass="50457">MIKRRPQSRNSGAFRSLPRSVARALLPLGAAAILPALSLSASLLYAPTAAAATTVTIGTINNPDMVELKKLAPQFEKANPDIKLNWVTLEENLLRQRLTTDVTTGSGQFDVMTIGAYETPLWAKRGWLAPLTNLGAAYDVDDIVKTARESLTYQGQLYALPFYVESSMTFYRKDLFAAKGLTMPDAPTYAQIADFAAKVDDRAHGVYGICLRGKAGWGENMAYFSTLVNTNGGQWFDEKWHATLNTPEWKKALTYYVDILKKYGPPGASSNGFNENLTLMSSGKCAMWIDATVAAGLLYNKGQSQVADKIGFANAPVAVTPKGSHWLWMWSLAIPKSSKSQDAAKKFVTWATSKEYVQLVAKDEGWASAPAGTRQSTYASADYQKAAPFSKFVLQAIETANPNDATLHKVPYTGIQFVAIPEFQSFGTVVGQSIAGALAGQLTVDQALTAAQATADRAVRAGGYQK</sequence>
<dbReference type="InterPro" id="IPR050490">
    <property type="entry name" value="Bact_solute-bd_prot1"/>
</dbReference>
<reference evidence="3" key="1">
    <citation type="submission" date="2022-11" db="EMBL/GenBank/DDBJ databases">
        <title>Robbsia betulipollinis sp. nov., isolated from pollen of birch (Betula pendula).</title>
        <authorList>
            <person name="Shi H."/>
            <person name="Ambika Manirajan B."/>
            <person name="Ratering S."/>
            <person name="Geissler-Plaum R."/>
            <person name="Schnell S."/>
        </authorList>
    </citation>
    <scope>NUCLEOTIDE SEQUENCE</scope>
    <source>
        <strain evidence="3">Bb-Pol-6</strain>
    </source>
</reference>
<evidence type="ECO:0000313" key="4">
    <source>
        <dbReference type="Proteomes" id="UP001082899"/>
    </source>
</evidence>
<comment type="subcellular location">
    <subcellularLocation>
        <location evidence="1">Periplasm</location>
    </subcellularLocation>
</comment>
<dbReference type="EMBL" id="JAPMXC010000006">
    <property type="protein sequence ID" value="MCY0388727.1"/>
    <property type="molecule type" value="Genomic_DNA"/>
</dbReference>
<evidence type="ECO:0000313" key="3">
    <source>
        <dbReference type="EMBL" id="MCY0388727.1"/>
    </source>
</evidence>
<dbReference type="RefSeq" id="WP_267848618.1">
    <property type="nucleotide sequence ID" value="NZ_JAPMXC010000006.1"/>
</dbReference>
<protein>
    <submittedName>
        <fullName evidence="3">Sugar ABC transporter substrate-binding protein</fullName>
    </submittedName>
</protein>
<gene>
    <name evidence="3" type="ORF">OVY01_16240</name>
</gene>
<organism evidence="3 4">
    <name type="scientific">Robbsia betulipollinis</name>
    <dbReference type="NCBI Taxonomy" id="2981849"/>
    <lineage>
        <taxon>Bacteria</taxon>
        <taxon>Pseudomonadati</taxon>
        <taxon>Pseudomonadota</taxon>
        <taxon>Betaproteobacteria</taxon>
        <taxon>Burkholderiales</taxon>
        <taxon>Burkholderiaceae</taxon>
        <taxon>Robbsia</taxon>
    </lineage>
</organism>
<dbReference type="Pfam" id="PF01547">
    <property type="entry name" value="SBP_bac_1"/>
    <property type="match status" value="1"/>
</dbReference>
<keyword evidence="4" id="KW-1185">Reference proteome</keyword>
<name>A0ABT3ZR25_9BURK</name>
<dbReference type="SUPFAM" id="SSF53850">
    <property type="entry name" value="Periplasmic binding protein-like II"/>
    <property type="match status" value="1"/>
</dbReference>
<dbReference type="Proteomes" id="UP001082899">
    <property type="component" value="Unassembled WGS sequence"/>
</dbReference>
<dbReference type="Gene3D" id="3.40.190.10">
    <property type="entry name" value="Periplasmic binding protein-like II"/>
    <property type="match status" value="2"/>
</dbReference>
<dbReference type="CDD" id="cd13585">
    <property type="entry name" value="PBP2_TMBP_like"/>
    <property type="match status" value="1"/>
</dbReference>
<dbReference type="PANTHER" id="PTHR43649:SF12">
    <property type="entry name" value="DIACETYLCHITOBIOSE BINDING PROTEIN DASA"/>
    <property type="match status" value="1"/>
</dbReference>
<comment type="similarity">
    <text evidence="2">Belongs to the bacterial solute-binding protein 1 family.</text>
</comment>